<proteinExistence type="predicted"/>
<evidence type="ECO:0000256" key="1">
    <source>
        <dbReference type="SAM" id="MobiDB-lite"/>
    </source>
</evidence>
<name>A0ABD0LWS6_9CAEN</name>
<comment type="caution">
    <text evidence="2">The sequence shown here is derived from an EMBL/GenBank/DDBJ whole genome shotgun (WGS) entry which is preliminary data.</text>
</comment>
<dbReference type="Proteomes" id="UP001519460">
    <property type="component" value="Unassembled WGS sequence"/>
</dbReference>
<sequence length="132" mass="14203">SRPAGTGSLPEPSASVDDTVYPSTASQSAATSPYNKADCRHKVLSHYLGMRLGGGSSVEEDLAKLSSANRLTRLDTRRFVGDCRTFSSTECENCLAPHHKMLLGASFSRTPAGTERRGSPLHCMRFPEADTN</sequence>
<protein>
    <submittedName>
        <fullName evidence="2">Uncharacterized protein</fullName>
    </submittedName>
</protein>
<feature type="compositionally biased region" description="Low complexity" evidence="1">
    <location>
        <begin position="23"/>
        <end position="32"/>
    </location>
</feature>
<accession>A0ABD0LWS6</accession>
<dbReference type="EMBL" id="JACVVK020000018">
    <property type="protein sequence ID" value="KAK7503858.1"/>
    <property type="molecule type" value="Genomic_DNA"/>
</dbReference>
<feature type="region of interest" description="Disordered" evidence="1">
    <location>
        <begin position="110"/>
        <end position="132"/>
    </location>
</feature>
<reference evidence="2 3" key="1">
    <citation type="journal article" date="2023" name="Sci. Data">
        <title>Genome assembly of the Korean intertidal mud-creeper Batillaria attramentaria.</title>
        <authorList>
            <person name="Patra A.K."/>
            <person name="Ho P.T."/>
            <person name="Jun S."/>
            <person name="Lee S.J."/>
            <person name="Kim Y."/>
            <person name="Won Y.J."/>
        </authorList>
    </citation>
    <scope>NUCLEOTIDE SEQUENCE [LARGE SCALE GENOMIC DNA]</scope>
    <source>
        <strain evidence="2">Wonlab-2016</strain>
    </source>
</reference>
<keyword evidence="3" id="KW-1185">Reference proteome</keyword>
<feature type="region of interest" description="Disordered" evidence="1">
    <location>
        <begin position="1"/>
        <end position="35"/>
    </location>
</feature>
<feature type="non-terminal residue" evidence="2">
    <location>
        <position position="1"/>
    </location>
</feature>
<gene>
    <name evidence="2" type="ORF">BaRGS_00004981</name>
</gene>
<evidence type="ECO:0000313" key="3">
    <source>
        <dbReference type="Proteomes" id="UP001519460"/>
    </source>
</evidence>
<dbReference type="AlphaFoldDB" id="A0ABD0LWS6"/>
<organism evidence="2 3">
    <name type="scientific">Batillaria attramentaria</name>
    <dbReference type="NCBI Taxonomy" id="370345"/>
    <lineage>
        <taxon>Eukaryota</taxon>
        <taxon>Metazoa</taxon>
        <taxon>Spiralia</taxon>
        <taxon>Lophotrochozoa</taxon>
        <taxon>Mollusca</taxon>
        <taxon>Gastropoda</taxon>
        <taxon>Caenogastropoda</taxon>
        <taxon>Sorbeoconcha</taxon>
        <taxon>Cerithioidea</taxon>
        <taxon>Batillariidae</taxon>
        <taxon>Batillaria</taxon>
    </lineage>
</organism>
<evidence type="ECO:0000313" key="2">
    <source>
        <dbReference type="EMBL" id="KAK7503858.1"/>
    </source>
</evidence>